<protein>
    <submittedName>
        <fullName evidence="1">(northern house mosquito) hypothetical protein</fullName>
    </submittedName>
</protein>
<reference evidence="1" key="1">
    <citation type="submission" date="2021-05" db="EMBL/GenBank/DDBJ databases">
        <authorList>
            <person name="Alioto T."/>
            <person name="Alioto T."/>
            <person name="Gomez Garrido J."/>
        </authorList>
    </citation>
    <scope>NUCLEOTIDE SEQUENCE</scope>
</reference>
<dbReference type="AlphaFoldDB" id="A0A8D8FMC6"/>
<evidence type="ECO:0000313" key="1">
    <source>
        <dbReference type="EMBL" id="CAG6476636.1"/>
    </source>
</evidence>
<proteinExistence type="predicted"/>
<name>A0A8D8FMC6_CULPI</name>
<accession>A0A8D8FMC6</accession>
<dbReference type="EMBL" id="HBUE01078963">
    <property type="protein sequence ID" value="CAG6476636.1"/>
    <property type="molecule type" value="Transcribed_RNA"/>
</dbReference>
<sequence>MQDSMYVMKPFVSALNPNLYRYPRWFPQSSVVAKISPTTASLHLRSLASASAPSTLKTVPLEHVFFVSCLVDFSRTLPVPEHKRAVSPASLSHSSADPSKFHRLNAVPLTLR</sequence>
<organism evidence="1">
    <name type="scientific">Culex pipiens</name>
    <name type="common">House mosquito</name>
    <dbReference type="NCBI Taxonomy" id="7175"/>
    <lineage>
        <taxon>Eukaryota</taxon>
        <taxon>Metazoa</taxon>
        <taxon>Ecdysozoa</taxon>
        <taxon>Arthropoda</taxon>
        <taxon>Hexapoda</taxon>
        <taxon>Insecta</taxon>
        <taxon>Pterygota</taxon>
        <taxon>Neoptera</taxon>
        <taxon>Endopterygota</taxon>
        <taxon>Diptera</taxon>
        <taxon>Nematocera</taxon>
        <taxon>Culicoidea</taxon>
        <taxon>Culicidae</taxon>
        <taxon>Culicinae</taxon>
        <taxon>Culicini</taxon>
        <taxon>Culex</taxon>
        <taxon>Culex</taxon>
    </lineage>
</organism>